<keyword evidence="9" id="KW-0732">Signal</keyword>
<dbReference type="SUPFAM" id="SSF48264">
    <property type="entry name" value="Cytochrome P450"/>
    <property type="match status" value="1"/>
</dbReference>
<evidence type="ECO:0000256" key="5">
    <source>
        <dbReference type="ARBA" id="ARBA00023004"/>
    </source>
</evidence>
<organism evidence="10 11">
    <name type="scientific">Vitis vinifera</name>
    <name type="common">Grape</name>
    <dbReference type="NCBI Taxonomy" id="29760"/>
    <lineage>
        <taxon>Eukaryota</taxon>
        <taxon>Viridiplantae</taxon>
        <taxon>Streptophyta</taxon>
        <taxon>Embryophyta</taxon>
        <taxon>Tracheophyta</taxon>
        <taxon>Spermatophyta</taxon>
        <taxon>Magnoliopsida</taxon>
        <taxon>eudicotyledons</taxon>
        <taxon>Gunneridae</taxon>
        <taxon>Pentapetalae</taxon>
        <taxon>rosids</taxon>
        <taxon>Vitales</taxon>
        <taxon>Vitaceae</taxon>
        <taxon>Viteae</taxon>
        <taxon>Vitis</taxon>
    </lineage>
</organism>
<evidence type="ECO:0000256" key="6">
    <source>
        <dbReference type="ARBA" id="ARBA00023033"/>
    </source>
</evidence>
<evidence type="ECO:0000313" key="10">
    <source>
        <dbReference type="EMBL" id="RVW72729.1"/>
    </source>
</evidence>
<evidence type="ECO:0000256" key="2">
    <source>
        <dbReference type="ARBA" id="ARBA00022617"/>
    </source>
</evidence>
<evidence type="ECO:0000313" key="11">
    <source>
        <dbReference type="Proteomes" id="UP000288805"/>
    </source>
</evidence>
<keyword evidence="4 8" id="KW-0560">Oxidoreductase</keyword>
<evidence type="ECO:0000256" key="1">
    <source>
        <dbReference type="ARBA" id="ARBA00010617"/>
    </source>
</evidence>
<dbReference type="InterPro" id="IPR002401">
    <property type="entry name" value="Cyt_P450_E_grp-I"/>
</dbReference>
<comment type="caution">
    <text evidence="10">The sequence shown here is derived from an EMBL/GenBank/DDBJ whole genome shotgun (WGS) entry which is preliminary data.</text>
</comment>
<dbReference type="InterPro" id="IPR036396">
    <property type="entry name" value="Cyt_P450_sf"/>
</dbReference>
<dbReference type="PRINTS" id="PR00463">
    <property type="entry name" value="EP450I"/>
</dbReference>
<comment type="similarity">
    <text evidence="1 8">Belongs to the cytochrome P450 family.</text>
</comment>
<dbReference type="Pfam" id="PF00067">
    <property type="entry name" value="p450"/>
    <property type="match status" value="1"/>
</dbReference>
<dbReference type="GO" id="GO:0005506">
    <property type="term" value="F:iron ion binding"/>
    <property type="evidence" value="ECO:0007669"/>
    <property type="project" value="InterPro"/>
</dbReference>
<sequence>MDLMSYLLCLLVAWTSIYIVVSARRSKSGAGKLPPGPVPFPIIGNLLNLGNKPHESLANLAKIYGPVMSLKLGCVTTVVITSATMAKEVLQKKDQSFCNRTIPDALRALNHNQISMVWLPVSTKWRTLRKICNSHIFTNQKLDSSNYLRHQKVQDLLANVEQSCQAGDVVDIGQEAFRTTLNLLSNTTFSVDLVEPSSDTVQEFKELVRHMMEEAAKPNLADYFPVVRKIDPQGIRRRMAIHFGKMIKVLDKRVKQRLRSRQVQGWMASSDVLDTLLNISEDSNNFLDITHIDHLLLDLFVAGTDTTANTLEWAMAELLHNPETLLRVQAELRQTIGKDKLVKESDIARLPYLQAVVKETFRLHPAVPFLLPRKVEVDTEMCGFIVPKDAQVLVNVWAIGRDPNLWENPNLFMPERFLGSDMDVRGQNFELIPFGAGRRICPGLLLGIRMVQLMLASLIHSYDWKLEDGLTPENMNMEEKFGFTLQKAQPLRVLPIHV</sequence>
<dbReference type="EMBL" id="QGNW01000408">
    <property type="protein sequence ID" value="RVW72729.1"/>
    <property type="molecule type" value="Genomic_DNA"/>
</dbReference>
<accession>A0A438GKI3</accession>
<dbReference type="GO" id="GO:0004497">
    <property type="term" value="F:monooxygenase activity"/>
    <property type="evidence" value="ECO:0007669"/>
    <property type="project" value="UniProtKB-KW"/>
</dbReference>
<reference evidence="10 11" key="1">
    <citation type="journal article" date="2018" name="PLoS Genet.">
        <title>Population sequencing reveals clonal diversity and ancestral inbreeding in the grapevine cultivar Chardonnay.</title>
        <authorList>
            <person name="Roach M.J."/>
            <person name="Johnson D.L."/>
            <person name="Bohlmann J."/>
            <person name="van Vuuren H.J."/>
            <person name="Jones S.J."/>
            <person name="Pretorius I.S."/>
            <person name="Schmidt S.A."/>
            <person name="Borneman A.R."/>
        </authorList>
    </citation>
    <scope>NUCLEOTIDE SEQUENCE [LARGE SCALE GENOMIC DNA]</scope>
    <source>
        <strain evidence="11">cv. Chardonnay</strain>
        <tissue evidence="10">Leaf</tissue>
    </source>
</reference>
<dbReference type="PRINTS" id="PR00385">
    <property type="entry name" value="P450"/>
</dbReference>
<keyword evidence="5 7" id="KW-0408">Iron</keyword>
<dbReference type="GO" id="GO:0020037">
    <property type="term" value="F:heme binding"/>
    <property type="evidence" value="ECO:0007669"/>
    <property type="project" value="InterPro"/>
</dbReference>
<dbReference type="InterPro" id="IPR001128">
    <property type="entry name" value="Cyt_P450"/>
</dbReference>
<protein>
    <submittedName>
        <fullName evidence="10">Geraniol 8-hydroxylase</fullName>
    </submittedName>
</protein>
<dbReference type="Gene3D" id="1.10.630.10">
    <property type="entry name" value="Cytochrome P450"/>
    <property type="match status" value="1"/>
</dbReference>
<feature type="binding site" description="axial binding residue" evidence="7">
    <location>
        <position position="441"/>
    </location>
    <ligand>
        <name>heme</name>
        <dbReference type="ChEBI" id="CHEBI:30413"/>
    </ligand>
    <ligandPart>
        <name>Fe</name>
        <dbReference type="ChEBI" id="CHEBI:18248"/>
    </ligandPart>
</feature>
<feature type="chain" id="PRO_5019052261" evidence="9">
    <location>
        <begin position="24"/>
        <end position="498"/>
    </location>
</feature>
<evidence type="ECO:0000256" key="3">
    <source>
        <dbReference type="ARBA" id="ARBA00022723"/>
    </source>
</evidence>
<gene>
    <name evidence="10" type="primary">CYP76B6_34</name>
    <name evidence="10" type="ORF">CK203_056763</name>
</gene>
<evidence type="ECO:0000256" key="7">
    <source>
        <dbReference type="PIRSR" id="PIRSR602401-1"/>
    </source>
</evidence>
<dbReference type="Proteomes" id="UP000288805">
    <property type="component" value="Unassembled WGS sequence"/>
</dbReference>
<name>A0A438GKI3_VITVI</name>
<keyword evidence="2 7" id="KW-0349">Heme</keyword>
<keyword evidence="6 8" id="KW-0503">Monooxygenase</keyword>
<dbReference type="CDD" id="cd11073">
    <property type="entry name" value="CYP76-like"/>
    <property type="match status" value="1"/>
</dbReference>
<evidence type="ECO:0000256" key="4">
    <source>
        <dbReference type="ARBA" id="ARBA00023002"/>
    </source>
</evidence>
<feature type="signal peptide" evidence="9">
    <location>
        <begin position="1"/>
        <end position="23"/>
    </location>
</feature>
<keyword evidence="3 7" id="KW-0479">Metal-binding</keyword>
<dbReference type="InterPro" id="IPR017972">
    <property type="entry name" value="Cyt_P450_CS"/>
</dbReference>
<proteinExistence type="inferred from homology"/>
<evidence type="ECO:0000256" key="9">
    <source>
        <dbReference type="SAM" id="SignalP"/>
    </source>
</evidence>
<dbReference type="GO" id="GO:0016705">
    <property type="term" value="F:oxidoreductase activity, acting on paired donors, with incorporation or reduction of molecular oxygen"/>
    <property type="evidence" value="ECO:0007669"/>
    <property type="project" value="InterPro"/>
</dbReference>
<dbReference type="PANTHER" id="PTHR47950">
    <property type="entry name" value="CYTOCHROME P450, FAMILY 76, SUBFAMILY C, POLYPEPTIDE 5-RELATED"/>
    <property type="match status" value="1"/>
</dbReference>
<dbReference type="AlphaFoldDB" id="A0A438GKI3"/>
<dbReference type="PROSITE" id="PS00086">
    <property type="entry name" value="CYTOCHROME_P450"/>
    <property type="match status" value="1"/>
</dbReference>
<dbReference type="FunFam" id="1.10.630.10:FF:000007">
    <property type="entry name" value="Cytochrome P450 76C4"/>
    <property type="match status" value="1"/>
</dbReference>
<evidence type="ECO:0000256" key="8">
    <source>
        <dbReference type="RuleBase" id="RU000461"/>
    </source>
</evidence>
<dbReference type="PANTHER" id="PTHR47950:SF4">
    <property type="entry name" value="GERANIOL 8-HYDROXYLASE-LIKE"/>
    <property type="match status" value="1"/>
</dbReference>
<comment type="cofactor">
    <cofactor evidence="7">
        <name>heme</name>
        <dbReference type="ChEBI" id="CHEBI:30413"/>
    </cofactor>
</comment>